<proteinExistence type="inferred from homology"/>
<dbReference type="Gene3D" id="3.40.50.300">
    <property type="entry name" value="P-loop containing nucleotide triphosphate hydrolases"/>
    <property type="match status" value="1"/>
</dbReference>
<dbReference type="Proteomes" id="UP000030700">
    <property type="component" value="Unassembled WGS sequence"/>
</dbReference>
<reference evidence="7 8" key="1">
    <citation type="journal article" date="2015" name="PeerJ">
        <title>First genomic representation of candidate bacterial phylum KSB3 points to enhanced environmental sensing as a trigger of wastewater bulking.</title>
        <authorList>
            <person name="Sekiguchi Y."/>
            <person name="Ohashi A."/>
            <person name="Parks D.H."/>
            <person name="Yamauchi T."/>
            <person name="Tyson G.W."/>
            <person name="Hugenholtz P."/>
        </authorList>
    </citation>
    <scope>NUCLEOTIDE SEQUENCE [LARGE SCALE GENOMIC DNA]</scope>
</reference>
<keyword evidence="4" id="KW-0547">Nucleotide-binding</keyword>
<dbReference type="PANTHER" id="PTHR13779">
    <property type="entry name" value="WERNER HELICASE-INTERACTING PROTEIN 1 FAMILY MEMBER"/>
    <property type="match status" value="1"/>
</dbReference>
<evidence type="ECO:0000259" key="6">
    <source>
        <dbReference type="SMART" id="SM00382"/>
    </source>
</evidence>
<keyword evidence="5" id="KW-0067">ATP-binding</keyword>
<evidence type="ECO:0000256" key="3">
    <source>
        <dbReference type="ARBA" id="ARBA00022705"/>
    </source>
</evidence>
<dbReference type="Pfam" id="PF16193">
    <property type="entry name" value="AAA_assoc_2"/>
    <property type="match status" value="1"/>
</dbReference>
<dbReference type="EMBL" id="DF820460">
    <property type="protein sequence ID" value="GAK53681.1"/>
    <property type="molecule type" value="Genomic_DNA"/>
</dbReference>
<dbReference type="SUPFAM" id="SSF52540">
    <property type="entry name" value="P-loop containing nucleoside triphosphate hydrolases"/>
    <property type="match status" value="1"/>
</dbReference>
<evidence type="ECO:0000256" key="5">
    <source>
        <dbReference type="ARBA" id="ARBA00022840"/>
    </source>
</evidence>
<dbReference type="Gene3D" id="1.10.8.60">
    <property type="match status" value="1"/>
</dbReference>
<dbReference type="GO" id="GO:0006261">
    <property type="term" value="P:DNA-templated DNA replication"/>
    <property type="evidence" value="ECO:0007669"/>
    <property type="project" value="TreeGrafter"/>
</dbReference>
<dbReference type="GO" id="GO:0000731">
    <property type="term" value="P:DNA synthesis involved in DNA repair"/>
    <property type="evidence" value="ECO:0007669"/>
    <property type="project" value="TreeGrafter"/>
</dbReference>
<dbReference type="FunFam" id="1.20.272.10:FF:000001">
    <property type="entry name" value="Putative AAA family ATPase"/>
    <property type="match status" value="1"/>
</dbReference>
<dbReference type="Pfam" id="PF00004">
    <property type="entry name" value="AAA"/>
    <property type="match status" value="1"/>
</dbReference>
<dbReference type="AlphaFoldDB" id="A0A081BQK0"/>
<dbReference type="GO" id="GO:0005524">
    <property type="term" value="F:ATP binding"/>
    <property type="evidence" value="ECO:0007669"/>
    <property type="project" value="UniProtKB-KW"/>
</dbReference>
<dbReference type="HOGENOM" id="CLU_017985_0_3_0"/>
<gene>
    <name evidence="7" type="ORF">U14_04952</name>
</gene>
<evidence type="ECO:0000256" key="1">
    <source>
        <dbReference type="ARBA" id="ARBA00002393"/>
    </source>
</evidence>
<dbReference type="InterPro" id="IPR032423">
    <property type="entry name" value="AAA_assoc_2"/>
</dbReference>
<dbReference type="GO" id="GO:0017116">
    <property type="term" value="F:single-stranded DNA helicase activity"/>
    <property type="evidence" value="ECO:0007669"/>
    <property type="project" value="TreeGrafter"/>
</dbReference>
<dbReference type="InterPro" id="IPR021886">
    <property type="entry name" value="MgsA_C"/>
</dbReference>
<dbReference type="InterPro" id="IPR003593">
    <property type="entry name" value="AAA+_ATPase"/>
</dbReference>
<dbReference type="InterPro" id="IPR003959">
    <property type="entry name" value="ATPase_AAA_core"/>
</dbReference>
<evidence type="ECO:0000256" key="2">
    <source>
        <dbReference type="ARBA" id="ARBA00008959"/>
    </source>
</evidence>
<comment type="similarity">
    <text evidence="2">Belongs to the AAA ATPase family. RarA/MGS1/WRNIP1 subfamily.</text>
</comment>
<dbReference type="FunFam" id="3.40.50.300:FF:000137">
    <property type="entry name" value="Replication-associated recombination protein A"/>
    <property type="match status" value="1"/>
</dbReference>
<dbReference type="GO" id="GO:0016887">
    <property type="term" value="F:ATP hydrolysis activity"/>
    <property type="evidence" value="ECO:0007669"/>
    <property type="project" value="InterPro"/>
</dbReference>
<sequence length="432" mass="47738">MDLFAQSAPKTPKYIPLAERIRPQTLEEFVGQEHLLSKGRALYKMILHDDVSSLILWGPPGSGKTTLARIIANMTKAHFIPFSAVMSGVPELRIAVKDAQTQWSVYGKKTILFVDEIHRLNKSQQDAFLPHVENGTIILIGATTENPSFEVNRALLSRCQVYVLHRLTEQHIVNLLERAANDPVHGLGEYHLNTSPEIFPLLARHADGDTRIALNYLELIAVNSEPDSTGVRHITIDTLERLLGEKTLSYDKQGEDHYNVISAFIKSIRGSDPDAAVYYLARMLDAGEDPMFIARRMVILASEDIGNADPHALVLAVAAMQAVHFVGLPEAQLSLSQAAIYLACAAKGNAEYKAILAAREDVKKYGALPVPLHLRNAPTSLMKDMGYGKDYKYPHDYIGHQVEQSYLPAEIHGGRYYAGGAVEKKIGRGEAV</sequence>
<keyword evidence="3" id="KW-0235">DNA replication</keyword>
<dbReference type="CDD" id="cd18139">
    <property type="entry name" value="HLD_clamp_RarA"/>
    <property type="match status" value="1"/>
</dbReference>
<evidence type="ECO:0000313" key="7">
    <source>
        <dbReference type="EMBL" id="GAK53681.1"/>
    </source>
</evidence>
<accession>A0A081BQK0</accession>
<evidence type="ECO:0000256" key="4">
    <source>
        <dbReference type="ARBA" id="ARBA00022741"/>
    </source>
</evidence>
<dbReference type="PANTHER" id="PTHR13779:SF7">
    <property type="entry name" value="ATPASE WRNIP1"/>
    <property type="match status" value="1"/>
</dbReference>
<dbReference type="GO" id="GO:0003677">
    <property type="term" value="F:DNA binding"/>
    <property type="evidence" value="ECO:0007669"/>
    <property type="project" value="InterPro"/>
</dbReference>
<keyword evidence="8" id="KW-1185">Reference proteome</keyword>
<dbReference type="STRING" id="1499966.U14_04952"/>
<dbReference type="Gene3D" id="1.10.3710.10">
    <property type="entry name" value="DNA polymerase III clamp loader subunits, C-terminal domain"/>
    <property type="match status" value="1"/>
</dbReference>
<evidence type="ECO:0000313" key="8">
    <source>
        <dbReference type="Proteomes" id="UP000030700"/>
    </source>
</evidence>
<dbReference type="InterPro" id="IPR008921">
    <property type="entry name" value="DNA_pol3_clamp-load_cplx_C"/>
</dbReference>
<dbReference type="Gene3D" id="1.20.272.10">
    <property type="match status" value="1"/>
</dbReference>
<name>A0A081BQK0_9BACT</name>
<dbReference type="SMART" id="SM00382">
    <property type="entry name" value="AAA"/>
    <property type="match status" value="1"/>
</dbReference>
<dbReference type="SUPFAM" id="SSF48019">
    <property type="entry name" value="post-AAA+ oligomerization domain-like"/>
    <property type="match status" value="1"/>
</dbReference>
<dbReference type="InterPro" id="IPR051314">
    <property type="entry name" value="AAA_ATPase_RarA/MGS1/WRNIP1"/>
</dbReference>
<comment type="function">
    <text evidence="1">DNA-dependent ATPase that plays important roles in cellular responses to stalled DNA replication processes.</text>
</comment>
<organism evidence="7 8">
    <name type="scientific">Candidatus Moduliflexus flocculans</name>
    <dbReference type="NCBI Taxonomy" id="1499966"/>
    <lineage>
        <taxon>Bacteria</taxon>
        <taxon>Candidatus Moduliflexota</taxon>
        <taxon>Candidatus Moduliflexia</taxon>
        <taxon>Candidatus Moduliflexales</taxon>
        <taxon>Candidatus Moduliflexaceae</taxon>
    </lineage>
</organism>
<dbReference type="Pfam" id="PF12002">
    <property type="entry name" value="MgsA_C"/>
    <property type="match status" value="1"/>
</dbReference>
<dbReference type="CDD" id="cd00009">
    <property type="entry name" value="AAA"/>
    <property type="match status" value="1"/>
</dbReference>
<dbReference type="InterPro" id="IPR027417">
    <property type="entry name" value="P-loop_NTPase"/>
</dbReference>
<dbReference type="GO" id="GO:0008047">
    <property type="term" value="F:enzyme activator activity"/>
    <property type="evidence" value="ECO:0007669"/>
    <property type="project" value="TreeGrafter"/>
</dbReference>
<feature type="domain" description="AAA+ ATPase" evidence="6">
    <location>
        <begin position="50"/>
        <end position="167"/>
    </location>
</feature>
<protein>
    <submittedName>
        <fullName evidence="7">Recombination protein MgsA</fullName>
    </submittedName>
</protein>